<evidence type="ECO:0000313" key="1">
    <source>
        <dbReference type="EMBL" id="BCJ95445.1"/>
    </source>
</evidence>
<organism evidence="1 2">
    <name type="scientific">Anaerocolumna cellulosilytica</name>
    <dbReference type="NCBI Taxonomy" id="433286"/>
    <lineage>
        <taxon>Bacteria</taxon>
        <taxon>Bacillati</taxon>
        <taxon>Bacillota</taxon>
        <taxon>Clostridia</taxon>
        <taxon>Lachnospirales</taxon>
        <taxon>Lachnospiraceae</taxon>
        <taxon>Anaerocolumna</taxon>
    </lineage>
</organism>
<protein>
    <submittedName>
        <fullName evidence="1">Uncharacterized protein</fullName>
    </submittedName>
</protein>
<evidence type="ECO:0000313" key="2">
    <source>
        <dbReference type="Proteomes" id="UP000515561"/>
    </source>
</evidence>
<dbReference type="AlphaFoldDB" id="A0A6S6R8C0"/>
<dbReference type="Proteomes" id="UP000515561">
    <property type="component" value="Chromosome"/>
</dbReference>
<sequence>MPTNISDLARNPLKELFISGNIRKRLVKDKIIRYNTYIITFFKVKSYVMPGQTRDY</sequence>
<dbReference type="EMBL" id="AP023367">
    <property type="protein sequence ID" value="BCJ95445.1"/>
    <property type="molecule type" value="Genomic_DNA"/>
</dbReference>
<gene>
    <name evidence="1" type="ORF">acsn021_30140</name>
</gene>
<accession>A0A6S6R8C0</accession>
<proteinExistence type="predicted"/>
<reference evidence="1 2" key="1">
    <citation type="journal article" date="2016" name="Int. J. Syst. Evol. Microbiol.">
        <title>Descriptions of Anaerotaenia torta gen. nov., sp. nov. and Anaerocolumna cellulosilytica gen. nov., sp. nov. isolated from a methanogenic reactor of cattle waste.</title>
        <authorList>
            <person name="Uek A."/>
            <person name="Ohtaki Y."/>
            <person name="Kaku N."/>
            <person name="Ueki K."/>
        </authorList>
    </citation>
    <scope>NUCLEOTIDE SEQUENCE [LARGE SCALE GENOMIC DNA]</scope>
    <source>
        <strain evidence="1 2">SN021</strain>
    </source>
</reference>
<name>A0A6S6R8C0_9FIRM</name>
<dbReference type="KEGG" id="acel:acsn021_30140"/>
<keyword evidence="2" id="KW-1185">Reference proteome</keyword>